<comment type="caution">
    <text evidence="1">The sequence shown here is derived from an EMBL/GenBank/DDBJ whole genome shotgun (WGS) entry which is preliminary data.</text>
</comment>
<dbReference type="AlphaFoldDB" id="A0AAN7RSZ2"/>
<gene>
    <name evidence="1" type="ORF">QYF61_027689</name>
</gene>
<reference evidence="1 2" key="1">
    <citation type="journal article" date="2023" name="J. Hered.">
        <title>Chromosome-level genome of the wood stork (Mycteria americana) provides insight into avian chromosome evolution.</title>
        <authorList>
            <person name="Flamio R. Jr."/>
            <person name="Ramstad K.M."/>
        </authorList>
    </citation>
    <scope>NUCLEOTIDE SEQUENCE [LARGE SCALE GENOMIC DNA]</scope>
    <source>
        <strain evidence="1">JAX WOST 10</strain>
    </source>
</reference>
<name>A0AAN7RSZ2_MYCAM</name>
<dbReference type="Proteomes" id="UP001333110">
    <property type="component" value="Unassembled WGS sequence"/>
</dbReference>
<organism evidence="1 2">
    <name type="scientific">Mycteria americana</name>
    <name type="common">Wood stork</name>
    <dbReference type="NCBI Taxonomy" id="33587"/>
    <lineage>
        <taxon>Eukaryota</taxon>
        <taxon>Metazoa</taxon>
        <taxon>Chordata</taxon>
        <taxon>Craniata</taxon>
        <taxon>Vertebrata</taxon>
        <taxon>Euteleostomi</taxon>
        <taxon>Archelosauria</taxon>
        <taxon>Archosauria</taxon>
        <taxon>Dinosauria</taxon>
        <taxon>Saurischia</taxon>
        <taxon>Theropoda</taxon>
        <taxon>Coelurosauria</taxon>
        <taxon>Aves</taxon>
        <taxon>Neognathae</taxon>
        <taxon>Neoaves</taxon>
        <taxon>Aequornithes</taxon>
        <taxon>Ciconiiformes</taxon>
        <taxon>Ciconiidae</taxon>
        <taxon>Mycteria</taxon>
    </lineage>
</organism>
<sequence length="114" mass="13060">MATMRNDSCAGAHQRRAKKLVKGLEHRSCEERLREPALFSLEERRLREDLLALYSYVKGGCSEVGVGLFSQVTSDRMRGNSLKLRQGRSGLDIRKNVFTKRVIKPWNRLPRESG</sequence>
<accession>A0AAN7RSZ2</accession>
<dbReference type="EMBL" id="JAUNZN010000036">
    <property type="protein sequence ID" value="KAK4806688.1"/>
    <property type="molecule type" value="Genomic_DNA"/>
</dbReference>
<evidence type="ECO:0000313" key="2">
    <source>
        <dbReference type="Proteomes" id="UP001333110"/>
    </source>
</evidence>
<protein>
    <submittedName>
        <fullName evidence="1">Uncharacterized protein</fullName>
    </submittedName>
</protein>
<keyword evidence="2" id="KW-1185">Reference proteome</keyword>
<evidence type="ECO:0000313" key="1">
    <source>
        <dbReference type="EMBL" id="KAK4806688.1"/>
    </source>
</evidence>
<proteinExistence type="predicted"/>